<accession>A0A074VLW2</accession>
<keyword evidence="2" id="KW-1185">Reference proteome</keyword>
<feature type="non-terminal residue" evidence="1">
    <location>
        <position position="1"/>
    </location>
</feature>
<dbReference type="Proteomes" id="UP000030672">
    <property type="component" value="Unassembled WGS sequence"/>
</dbReference>
<reference evidence="1 2" key="1">
    <citation type="journal article" date="2014" name="BMC Genomics">
        <title>Genome sequencing of four Aureobasidium pullulans varieties: biotechnological potential, stress tolerance, and description of new species.</title>
        <authorList>
            <person name="Gostin Ar C."/>
            <person name="Ohm R.A."/>
            <person name="Kogej T."/>
            <person name="Sonjak S."/>
            <person name="Turk M."/>
            <person name="Zajc J."/>
            <person name="Zalar P."/>
            <person name="Grube M."/>
            <person name="Sun H."/>
            <person name="Han J."/>
            <person name="Sharma A."/>
            <person name="Chiniquy J."/>
            <person name="Ngan C.Y."/>
            <person name="Lipzen A."/>
            <person name="Barry K."/>
            <person name="Grigoriev I.V."/>
            <person name="Gunde-Cimerman N."/>
        </authorList>
    </citation>
    <scope>NUCLEOTIDE SEQUENCE [LARGE SCALE GENOMIC DNA]</scope>
    <source>
        <strain evidence="1 2">CBS 110374</strain>
    </source>
</reference>
<feature type="non-terminal residue" evidence="1">
    <location>
        <position position="105"/>
    </location>
</feature>
<dbReference type="RefSeq" id="XP_040878718.1">
    <property type="nucleotide sequence ID" value="XM_041019226.1"/>
</dbReference>
<name>A0A074VLW2_AURM1</name>
<organism evidence="1 2">
    <name type="scientific">Aureobasidium melanogenum (strain CBS 110374)</name>
    <name type="common">Aureobasidium pullulans var. melanogenum</name>
    <dbReference type="NCBI Taxonomy" id="1043003"/>
    <lineage>
        <taxon>Eukaryota</taxon>
        <taxon>Fungi</taxon>
        <taxon>Dikarya</taxon>
        <taxon>Ascomycota</taxon>
        <taxon>Pezizomycotina</taxon>
        <taxon>Dothideomycetes</taxon>
        <taxon>Dothideomycetidae</taxon>
        <taxon>Dothideales</taxon>
        <taxon>Saccotheciaceae</taxon>
        <taxon>Aureobasidium</taxon>
    </lineage>
</organism>
<evidence type="ECO:0000313" key="2">
    <source>
        <dbReference type="Proteomes" id="UP000030672"/>
    </source>
</evidence>
<sequence length="105" mass="11964">TFLSLPIELRIIIYKLHLPATANITLCSHPHTPKADLGTSILYTCRQIYLEASQYAYGDRLFKYRCPSGICTRNLTLNDSKFLQHLTNSAVDKIQRLELAVHIDC</sequence>
<protein>
    <recommendedName>
        <fullName evidence="3">F-box domain-containing protein</fullName>
    </recommendedName>
</protein>
<evidence type="ECO:0008006" key="3">
    <source>
        <dbReference type="Google" id="ProtNLM"/>
    </source>
</evidence>
<dbReference type="GeneID" id="63912599"/>
<dbReference type="HOGENOM" id="CLU_2242844_0_0_1"/>
<proteinExistence type="predicted"/>
<dbReference type="EMBL" id="KL584837">
    <property type="protein sequence ID" value="KEQ61695.1"/>
    <property type="molecule type" value="Genomic_DNA"/>
</dbReference>
<gene>
    <name evidence="1" type="ORF">M437DRAFT_32136</name>
</gene>
<evidence type="ECO:0000313" key="1">
    <source>
        <dbReference type="EMBL" id="KEQ61695.1"/>
    </source>
</evidence>
<dbReference type="AlphaFoldDB" id="A0A074VLW2"/>